<gene>
    <name evidence="1" type="ORF">DVS81_16735</name>
</gene>
<accession>A0A369XHM4</accession>
<name>A0A369XHM4_9PROT</name>
<sequence>METPQIMKVMTVSLFPCPFSREGRSFVSRIRDFHIKRTQWVMQLRESWQQREAASATPHQKLLHRMFFPFA</sequence>
<dbReference type="Proteomes" id="UP000253831">
    <property type="component" value="Unassembled WGS sequence"/>
</dbReference>
<dbReference type="EMBL" id="QPGA01000043">
    <property type="protein sequence ID" value="RDE49394.1"/>
    <property type="molecule type" value="Genomic_DNA"/>
</dbReference>
<evidence type="ECO:0000313" key="2">
    <source>
        <dbReference type="Proteomes" id="UP000253831"/>
    </source>
</evidence>
<reference evidence="1 2" key="1">
    <citation type="submission" date="2018-05" db="EMBL/GenBank/DDBJ databases">
        <title>Integrated omic analyses show evidence that a Ca. Accumulibacter phosphatis strain performs denitrification under micro-aerobic conditions.</title>
        <authorList>
            <person name="Camejo P.Y."/>
            <person name="Katherine M.D."/>
            <person name="Daniel N.R."/>
        </authorList>
    </citation>
    <scope>NUCLEOTIDE SEQUENCE [LARGE SCALE GENOMIC DNA]</scope>
    <source>
        <strain evidence="1">UW-LDO-IC</strain>
    </source>
</reference>
<dbReference type="AlphaFoldDB" id="A0A369XHM4"/>
<organism evidence="1 2">
    <name type="scientific">Candidatus Accumulibacter meliphilus</name>
    <dbReference type="NCBI Taxonomy" id="2211374"/>
    <lineage>
        <taxon>Bacteria</taxon>
        <taxon>Pseudomonadati</taxon>
        <taxon>Pseudomonadota</taxon>
        <taxon>Betaproteobacteria</taxon>
        <taxon>Candidatus Accumulibacter</taxon>
    </lineage>
</organism>
<protein>
    <submittedName>
        <fullName evidence="1">Uncharacterized protein</fullName>
    </submittedName>
</protein>
<comment type="caution">
    <text evidence="1">The sequence shown here is derived from an EMBL/GenBank/DDBJ whole genome shotgun (WGS) entry which is preliminary data.</text>
</comment>
<proteinExistence type="predicted"/>
<evidence type="ECO:0000313" key="1">
    <source>
        <dbReference type="EMBL" id="RDE49394.1"/>
    </source>
</evidence>